<reference evidence="8" key="1">
    <citation type="journal article" date="2019" name="Int. J. Syst. Evol. Microbiol.">
        <title>The Global Catalogue of Microorganisms (GCM) 10K type strain sequencing project: providing services to taxonomists for standard genome sequencing and annotation.</title>
        <authorList>
            <consortium name="The Broad Institute Genomics Platform"/>
            <consortium name="The Broad Institute Genome Sequencing Center for Infectious Disease"/>
            <person name="Wu L."/>
            <person name="Ma J."/>
        </authorList>
    </citation>
    <scope>NUCLEOTIDE SEQUENCE [LARGE SCALE GENOMIC DNA]</scope>
    <source>
        <strain evidence="8">JCM 16898</strain>
    </source>
</reference>
<accession>A0ABP6YIA7</accession>
<keyword evidence="8" id="KW-1185">Reference proteome</keyword>
<comment type="subcellular location">
    <subcellularLocation>
        <location evidence="1">Endomembrane system</location>
        <topology evidence="1">Multi-pass membrane protein</topology>
    </subcellularLocation>
</comment>
<dbReference type="InterPro" id="IPR003807">
    <property type="entry name" value="DUF202"/>
</dbReference>
<evidence type="ECO:0000313" key="7">
    <source>
        <dbReference type="EMBL" id="GAA3584043.1"/>
    </source>
</evidence>
<evidence type="ECO:0000313" key="8">
    <source>
        <dbReference type="Proteomes" id="UP001500689"/>
    </source>
</evidence>
<feature type="transmembrane region" description="Helical" evidence="5">
    <location>
        <begin position="12"/>
        <end position="32"/>
    </location>
</feature>
<organism evidence="7 8">
    <name type="scientific">Amycolatopsis ultiminotia</name>
    <dbReference type="NCBI Taxonomy" id="543629"/>
    <lineage>
        <taxon>Bacteria</taxon>
        <taxon>Bacillati</taxon>
        <taxon>Actinomycetota</taxon>
        <taxon>Actinomycetes</taxon>
        <taxon>Pseudonocardiales</taxon>
        <taxon>Pseudonocardiaceae</taxon>
        <taxon>Amycolatopsis</taxon>
    </lineage>
</organism>
<proteinExistence type="predicted"/>
<dbReference type="Proteomes" id="UP001500689">
    <property type="component" value="Unassembled WGS sequence"/>
</dbReference>
<evidence type="ECO:0000256" key="1">
    <source>
        <dbReference type="ARBA" id="ARBA00004127"/>
    </source>
</evidence>
<feature type="transmembrane region" description="Helical" evidence="5">
    <location>
        <begin position="38"/>
        <end position="56"/>
    </location>
</feature>
<feature type="domain" description="DUF202" evidence="6">
    <location>
        <begin position="3"/>
        <end position="61"/>
    </location>
</feature>
<name>A0ABP6YIA7_9PSEU</name>
<feature type="transmembrane region" description="Helical" evidence="5">
    <location>
        <begin position="76"/>
        <end position="94"/>
    </location>
</feature>
<evidence type="ECO:0000256" key="4">
    <source>
        <dbReference type="ARBA" id="ARBA00023136"/>
    </source>
</evidence>
<sequence length="96" mass="9834">MSGAQAERTGLAWLRTALAALTCAALLLTNAVRHGGGWHALPAALAAGAAASIVLVGSHRERTLRRTSEPAALKPVLPALVTTLCCATALSLFVTY</sequence>
<comment type="caution">
    <text evidence="7">The sequence shown here is derived from an EMBL/GenBank/DDBJ whole genome shotgun (WGS) entry which is preliminary data.</text>
</comment>
<gene>
    <name evidence="7" type="ORF">GCM10022222_80940</name>
</gene>
<keyword evidence="4 5" id="KW-0472">Membrane</keyword>
<keyword evidence="2 5" id="KW-0812">Transmembrane</keyword>
<evidence type="ECO:0000256" key="3">
    <source>
        <dbReference type="ARBA" id="ARBA00022989"/>
    </source>
</evidence>
<keyword evidence="3 5" id="KW-1133">Transmembrane helix</keyword>
<dbReference type="Pfam" id="PF02656">
    <property type="entry name" value="DUF202"/>
    <property type="match status" value="1"/>
</dbReference>
<dbReference type="EMBL" id="BAAAZN010000029">
    <property type="protein sequence ID" value="GAA3584043.1"/>
    <property type="molecule type" value="Genomic_DNA"/>
</dbReference>
<evidence type="ECO:0000256" key="5">
    <source>
        <dbReference type="SAM" id="Phobius"/>
    </source>
</evidence>
<evidence type="ECO:0000259" key="6">
    <source>
        <dbReference type="Pfam" id="PF02656"/>
    </source>
</evidence>
<evidence type="ECO:0000256" key="2">
    <source>
        <dbReference type="ARBA" id="ARBA00022692"/>
    </source>
</evidence>
<dbReference type="RefSeq" id="WP_344868797.1">
    <property type="nucleotide sequence ID" value="NZ_BAAAZN010000029.1"/>
</dbReference>
<protein>
    <submittedName>
        <fullName evidence="7">DUF202 domain-containing protein</fullName>
    </submittedName>
</protein>